<evidence type="ECO:0000313" key="9">
    <source>
        <dbReference type="Proteomes" id="UP001592581"/>
    </source>
</evidence>
<evidence type="ECO:0000259" key="7">
    <source>
        <dbReference type="PROSITE" id="PS50893"/>
    </source>
</evidence>
<dbReference type="RefSeq" id="WP_380568096.1">
    <property type="nucleotide sequence ID" value="NZ_JBEUKS010000015.1"/>
</dbReference>
<dbReference type="PROSITE" id="PS00211">
    <property type="entry name" value="ABC_TRANSPORTER_1"/>
    <property type="match status" value="1"/>
</dbReference>
<evidence type="ECO:0000256" key="5">
    <source>
        <dbReference type="ARBA" id="ARBA00022970"/>
    </source>
</evidence>
<dbReference type="Pfam" id="PF00005">
    <property type="entry name" value="ABC_tran"/>
    <property type="match status" value="1"/>
</dbReference>
<evidence type="ECO:0000256" key="2">
    <source>
        <dbReference type="ARBA" id="ARBA00022448"/>
    </source>
</evidence>
<evidence type="ECO:0000256" key="6">
    <source>
        <dbReference type="SAM" id="MobiDB-lite"/>
    </source>
</evidence>
<keyword evidence="4 8" id="KW-0067">ATP-binding</keyword>
<dbReference type="InterPro" id="IPR017871">
    <property type="entry name" value="ABC_transporter-like_CS"/>
</dbReference>
<keyword evidence="2" id="KW-0813">Transport</keyword>
<dbReference type="EMBL" id="JBEUKS010000015">
    <property type="protein sequence ID" value="MFC1443047.1"/>
    <property type="molecule type" value="Genomic_DNA"/>
</dbReference>
<evidence type="ECO:0000313" key="8">
    <source>
        <dbReference type="EMBL" id="MFC1443047.1"/>
    </source>
</evidence>
<dbReference type="InterPro" id="IPR052156">
    <property type="entry name" value="BCAA_Transport_ATP-bd_LivF"/>
</dbReference>
<dbReference type="Proteomes" id="UP001592581">
    <property type="component" value="Unassembled WGS sequence"/>
</dbReference>
<dbReference type="InterPro" id="IPR003439">
    <property type="entry name" value="ABC_transporter-like_ATP-bd"/>
</dbReference>
<dbReference type="GO" id="GO:0005524">
    <property type="term" value="F:ATP binding"/>
    <property type="evidence" value="ECO:0007669"/>
    <property type="project" value="UniProtKB-KW"/>
</dbReference>
<feature type="domain" description="ABC transporter" evidence="7">
    <location>
        <begin position="3"/>
        <end position="238"/>
    </location>
</feature>
<evidence type="ECO:0000256" key="1">
    <source>
        <dbReference type="ARBA" id="ARBA00005417"/>
    </source>
</evidence>
<dbReference type="InterPro" id="IPR003593">
    <property type="entry name" value="AAA+_ATPase"/>
</dbReference>
<comment type="caution">
    <text evidence="8">The sequence shown here is derived from an EMBL/GenBank/DDBJ whole genome shotgun (WGS) entry which is preliminary data.</text>
</comment>
<feature type="region of interest" description="Disordered" evidence="6">
    <location>
        <begin position="231"/>
        <end position="251"/>
    </location>
</feature>
<sequence>MTLEIALLGARVRHGPLEALHGVDLPVPAGRLTVLLGRNGAGRSTALDALAGAVPLSAGRVHWYGGAPAGSGAARDITALGAYARARLGMTLVPAEGAVFPSLTVADHLSRSTPRERAAVLDLFPELGRLLPRSAGTLSGGEQQMLALGVALARPSRLLMLDEPGRGLAPAVLERLHTALAAAVAAGRTVVLAEQSLPSAATAAVDLVHVLHRGSVVFSGEPDEPALAAISATAAPSPRPAGPGPGRWRPG</sequence>
<organism evidence="8 9">
    <name type="scientific">Streptacidiphilus jeojiensis</name>
    <dbReference type="NCBI Taxonomy" id="3229225"/>
    <lineage>
        <taxon>Bacteria</taxon>
        <taxon>Bacillati</taxon>
        <taxon>Actinomycetota</taxon>
        <taxon>Actinomycetes</taxon>
        <taxon>Kitasatosporales</taxon>
        <taxon>Streptomycetaceae</taxon>
        <taxon>Streptacidiphilus</taxon>
    </lineage>
</organism>
<reference evidence="8 9" key="1">
    <citation type="submission" date="2024-06" db="EMBL/GenBank/DDBJ databases">
        <authorList>
            <person name="Lee S.D."/>
        </authorList>
    </citation>
    <scope>NUCLEOTIDE SEQUENCE [LARGE SCALE GENOMIC DNA]</scope>
    <source>
        <strain evidence="8 9">N1-10</strain>
    </source>
</reference>
<dbReference type="PANTHER" id="PTHR43820">
    <property type="entry name" value="HIGH-AFFINITY BRANCHED-CHAIN AMINO ACID TRANSPORT ATP-BINDING PROTEIN LIVF"/>
    <property type="match status" value="1"/>
</dbReference>
<proteinExistence type="inferred from homology"/>
<accession>A0ABV6XYM6</accession>
<name>A0ABV6XYM6_9ACTN</name>
<protein>
    <submittedName>
        <fullName evidence="8">ATP-binding cassette domain-containing protein</fullName>
    </submittedName>
</protein>
<dbReference type="PROSITE" id="PS50893">
    <property type="entry name" value="ABC_TRANSPORTER_2"/>
    <property type="match status" value="1"/>
</dbReference>
<keyword evidence="5" id="KW-0029">Amino-acid transport</keyword>
<dbReference type="InterPro" id="IPR027417">
    <property type="entry name" value="P-loop_NTPase"/>
</dbReference>
<keyword evidence="9" id="KW-1185">Reference proteome</keyword>
<comment type="similarity">
    <text evidence="1">Belongs to the ABC transporter superfamily.</text>
</comment>
<dbReference type="SMART" id="SM00382">
    <property type="entry name" value="AAA"/>
    <property type="match status" value="1"/>
</dbReference>
<evidence type="ECO:0000256" key="4">
    <source>
        <dbReference type="ARBA" id="ARBA00022840"/>
    </source>
</evidence>
<dbReference type="SUPFAM" id="SSF52540">
    <property type="entry name" value="P-loop containing nucleoside triphosphate hydrolases"/>
    <property type="match status" value="1"/>
</dbReference>
<gene>
    <name evidence="8" type="ORF">ABUW04_32870</name>
</gene>
<dbReference type="Gene3D" id="3.40.50.300">
    <property type="entry name" value="P-loop containing nucleotide triphosphate hydrolases"/>
    <property type="match status" value="1"/>
</dbReference>
<evidence type="ECO:0000256" key="3">
    <source>
        <dbReference type="ARBA" id="ARBA00022741"/>
    </source>
</evidence>
<dbReference type="PANTHER" id="PTHR43820:SF4">
    <property type="entry name" value="HIGH-AFFINITY BRANCHED-CHAIN AMINO ACID TRANSPORT ATP-BINDING PROTEIN LIVF"/>
    <property type="match status" value="1"/>
</dbReference>
<keyword evidence="3" id="KW-0547">Nucleotide-binding</keyword>